<protein>
    <recommendedName>
        <fullName evidence="3">Reverse transcriptase (RNA-dependent DNA polymerase)</fullName>
    </recommendedName>
</protein>
<organism evidence="1 2">
    <name type="scientific">Cyclobacterium lianum</name>
    <dbReference type="NCBI Taxonomy" id="388280"/>
    <lineage>
        <taxon>Bacteria</taxon>
        <taxon>Pseudomonadati</taxon>
        <taxon>Bacteroidota</taxon>
        <taxon>Cytophagia</taxon>
        <taxon>Cytophagales</taxon>
        <taxon>Cyclobacteriaceae</taxon>
        <taxon>Cyclobacterium</taxon>
    </lineage>
</organism>
<evidence type="ECO:0000313" key="1">
    <source>
        <dbReference type="EMBL" id="SHN32680.1"/>
    </source>
</evidence>
<dbReference type="Proteomes" id="UP000184513">
    <property type="component" value="Unassembled WGS sequence"/>
</dbReference>
<keyword evidence="2" id="KW-1185">Reference proteome</keyword>
<sequence>MISKLKSSSIFRKSSKVIVARRKEFPQGSVIGPLLFNLYLHYCMDEWLDRHFPCFKFKWYAAEGIIHCGSEFEAREVKKKLQERM</sequence>
<evidence type="ECO:0000313" key="2">
    <source>
        <dbReference type="Proteomes" id="UP000184513"/>
    </source>
</evidence>
<evidence type="ECO:0008006" key="3">
    <source>
        <dbReference type="Google" id="ProtNLM"/>
    </source>
</evidence>
<gene>
    <name evidence="1" type="ORF">SAMN04488057_12085</name>
</gene>
<accession>A0A1M7QMX0</accession>
<reference evidence="1 2" key="1">
    <citation type="submission" date="2016-11" db="EMBL/GenBank/DDBJ databases">
        <authorList>
            <person name="Jaros S."/>
            <person name="Januszkiewicz K."/>
            <person name="Wedrychowicz H."/>
        </authorList>
    </citation>
    <scope>NUCLEOTIDE SEQUENCE [LARGE SCALE GENOMIC DNA]</scope>
    <source>
        <strain evidence="1 2">CGMCC 1.6102</strain>
    </source>
</reference>
<name>A0A1M7QMX0_9BACT</name>
<proteinExistence type="predicted"/>
<dbReference type="EMBL" id="FRCY01000020">
    <property type="protein sequence ID" value="SHN32680.1"/>
    <property type="molecule type" value="Genomic_DNA"/>
</dbReference>
<dbReference type="AlphaFoldDB" id="A0A1M7QMX0"/>
<dbReference type="STRING" id="388280.SAMN04488057_12085"/>